<dbReference type="RefSeq" id="WP_244269494.1">
    <property type="nucleotide sequence ID" value="NZ_FNFP01000002.1"/>
</dbReference>
<dbReference type="STRING" id="393762.SAMN05660472_01552"/>
<evidence type="ECO:0000256" key="1">
    <source>
        <dbReference type="SAM" id="MobiDB-lite"/>
    </source>
</evidence>
<accession>A0A1G9CTH0</accession>
<name>A0A1G9CTH0_9FIRM</name>
<organism evidence="2 3">
    <name type="scientific">Natronincola ferrireducens</name>
    <dbReference type="NCBI Taxonomy" id="393762"/>
    <lineage>
        <taxon>Bacteria</taxon>
        <taxon>Bacillati</taxon>
        <taxon>Bacillota</taxon>
        <taxon>Clostridia</taxon>
        <taxon>Peptostreptococcales</taxon>
        <taxon>Natronincolaceae</taxon>
        <taxon>Natronincola</taxon>
    </lineage>
</organism>
<feature type="region of interest" description="Disordered" evidence="1">
    <location>
        <begin position="301"/>
        <end position="327"/>
    </location>
</feature>
<evidence type="ECO:0000313" key="2">
    <source>
        <dbReference type="EMBL" id="SDK54952.1"/>
    </source>
</evidence>
<dbReference type="Proteomes" id="UP000198718">
    <property type="component" value="Unassembled WGS sequence"/>
</dbReference>
<dbReference type="EMBL" id="FNFP01000002">
    <property type="protein sequence ID" value="SDK54952.1"/>
    <property type="molecule type" value="Genomic_DNA"/>
</dbReference>
<keyword evidence="3" id="KW-1185">Reference proteome</keyword>
<reference evidence="2 3" key="1">
    <citation type="submission" date="2016-10" db="EMBL/GenBank/DDBJ databases">
        <authorList>
            <person name="de Groot N.N."/>
        </authorList>
    </citation>
    <scope>NUCLEOTIDE SEQUENCE [LARGE SCALE GENOMIC DNA]</scope>
    <source>
        <strain evidence="2 3">DSM 18346</strain>
    </source>
</reference>
<protein>
    <submittedName>
        <fullName evidence="2">Uncharacterized protein</fullName>
    </submittedName>
</protein>
<evidence type="ECO:0000313" key="3">
    <source>
        <dbReference type="Proteomes" id="UP000198718"/>
    </source>
</evidence>
<proteinExistence type="predicted"/>
<dbReference type="AlphaFoldDB" id="A0A1G9CTH0"/>
<gene>
    <name evidence="2" type="ORF">SAMN05660472_01552</name>
</gene>
<sequence>MSDRVNENVEAALITDQCCIADVGCVFDPRKLDDVVGECIFIDKVYDSVVFNLTGLQPASKVPLGALPTSRCGPKSRITRVLDIRARKFFNPKNINDPRNTQITPTTHLSGAQFVLDERGKPVVVPGPAGLLQYLIYTDTTDCDQVGLGTPIFGSQEIRITGSVFLEVDVEYLDGQGVTRVATLKTRVPINQTLSTFFELCMPSVFDSAFLPQFTEFCNVAFVARLATQNIQRDIIFNPVTGELFVNLIIALAVTCDKKIKVPVQLCVLSTGFCEPEPTPRPIVEEFPPLFPPQITEQFIPHPPKPPCRPPRGSYETFEAEALGNDE</sequence>
<feature type="compositionally biased region" description="Pro residues" evidence="1">
    <location>
        <begin position="301"/>
        <end position="310"/>
    </location>
</feature>